<evidence type="ECO:0000256" key="1">
    <source>
        <dbReference type="ARBA" id="ARBA00022723"/>
    </source>
</evidence>
<protein>
    <recommendedName>
        <fullName evidence="8">Cyclic nucleotide-binding protein</fullName>
    </recommendedName>
</protein>
<dbReference type="GO" id="GO:0046872">
    <property type="term" value="F:metal ion binding"/>
    <property type="evidence" value="ECO:0007669"/>
    <property type="project" value="UniProtKB-KW"/>
</dbReference>
<dbReference type="PROSITE" id="PS00889">
    <property type="entry name" value="CNMP_BINDING_2"/>
    <property type="match status" value="1"/>
</dbReference>
<organism evidence="6 7">
    <name type="scientific">Candidatus Entotheonella gemina</name>
    <dbReference type="NCBI Taxonomy" id="1429439"/>
    <lineage>
        <taxon>Bacteria</taxon>
        <taxon>Pseudomonadati</taxon>
        <taxon>Nitrospinota/Tectimicrobiota group</taxon>
        <taxon>Candidatus Tectimicrobiota</taxon>
        <taxon>Candidatus Entotheonellia</taxon>
        <taxon>Candidatus Entotheonellales</taxon>
        <taxon>Candidatus Entotheonellaceae</taxon>
        <taxon>Candidatus Entotheonella</taxon>
    </lineage>
</organism>
<dbReference type="EMBL" id="AZHX01001462">
    <property type="protein sequence ID" value="ETX03118.1"/>
    <property type="molecule type" value="Genomic_DNA"/>
</dbReference>
<dbReference type="GO" id="GO:0005829">
    <property type="term" value="C:cytosol"/>
    <property type="evidence" value="ECO:0007669"/>
    <property type="project" value="TreeGrafter"/>
</dbReference>
<dbReference type="SUPFAM" id="SSF51206">
    <property type="entry name" value="cAMP-binding domain-like"/>
    <property type="match status" value="2"/>
</dbReference>
<sequence>AHQQNLNYLLFEKDRLANTIDYYYQKGKFVMALPANIPLRSDLEFAAGSRDSVLRRWKQQAGDLQLRHRHEDVREVSKRADGGFDVTTSQQTYVARHVIVAMGKKGNPNKLNKPGEALPHVSDRLVDPGAFEGKNILVVGGGDAAAEVAMALSDQNQVYMSYHRSALNPDSMNESLRGKVEEKLARGMIDMIFDSAVKQIKANEVELNLMGPPERGGSERPILGTRRLAIDQVFTMIGAKTPSAFLTKCGVRFRAAPETDRKALPLISERYEAEGVEGLYIIGALTGKDLIKHAMNQGFEVIQSICGETVEPIDEAGLQKTLQDIPGDSAEAKIKTMTSRIPVWATASAGPLRDLLLVSTVHHVAPGEVIFEKGSYSTTFYTIFEGEVEIDVPGPEKVRLTQGDFFGEMSLLSDVPRSTAARAATSTILIETPRNAMLKLISAEPETKAFIDRRWVSRALQMYLAPNQPASVFETLSPRVEWQAFKRHEVVFHEGDPGDAIYIIRNGVVKISTVDTAGNEVVISNRSVGDYIGEMAVLNDDIDVRTATATAVNAVEVMHIPRDDIAEFAQSNPWLIDRIREQTGQRSVETALVRESPRSTAVLGDMSRYGVVESTDVLLIDETKCIRCDNCVNACAATHNGQSRLDRKHGPSFAYVHVPVACRHCVGAPCLADCPPGDAILRDEEGVVRINESTCIGCGNCANYCPYGVIFMVEPPEPAWWQRWFGPRSKAEVPAEAVTPVVQPQDSAGPCGCETCGAYDYPQTAEHREIAIKCDMCQTLSGGPACVSSCPTGAAIRVKQHELPVIDFSLRMRK</sequence>
<dbReference type="SUPFAM" id="SSF51905">
    <property type="entry name" value="FAD/NAD(P)-binding domain"/>
    <property type="match status" value="1"/>
</dbReference>
<feature type="domain" description="Cyclic nucleotide-binding" evidence="4">
    <location>
        <begin position="460"/>
        <end position="586"/>
    </location>
</feature>
<reference evidence="6 7" key="1">
    <citation type="journal article" date="2014" name="Nature">
        <title>An environmental bacterial taxon with a large and distinct metabolic repertoire.</title>
        <authorList>
            <person name="Wilson M.C."/>
            <person name="Mori T."/>
            <person name="Ruckert C."/>
            <person name="Uria A.R."/>
            <person name="Helf M.J."/>
            <person name="Takada K."/>
            <person name="Gernert C."/>
            <person name="Steffens U.A."/>
            <person name="Heycke N."/>
            <person name="Schmitt S."/>
            <person name="Rinke C."/>
            <person name="Helfrich E.J."/>
            <person name="Brachmann A.O."/>
            <person name="Gurgui C."/>
            <person name="Wakimoto T."/>
            <person name="Kracht M."/>
            <person name="Crusemann M."/>
            <person name="Hentschel U."/>
            <person name="Abe I."/>
            <person name="Matsunaga S."/>
            <person name="Kalinowski J."/>
            <person name="Takeyama H."/>
            <person name="Piel J."/>
        </authorList>
    </citation>
    <scope>NUCLEOTIDE SEQUENCE [LARGE SCALE GENOMIC DNA]</scope>
    <source>
        <strain evidence="7">TSY2</strain>
    </source>
</reference>
<keyword evidence="3" id="KW-0411">Iron-sulfur</keyword>
<dbReference type="GO" id="GO:0003700">
    <property type="term" value="F:DNA-binding transcription factor activity"/>
    <property type="evidence" value="ECO:0007669"/>
    <property type="project" value="TreeGrafter"/>
</dbReference>
<dbReference type="InterPro" id="IPR018488">
    <property type="entry name" value="cNMP-bd_CS"/>
</dbReference>
<dbReference type="SMART" id="SM00100">
    <property type="entry name" value="cNMP"/>
    <property type="match status" value="2"/>
</dbReference>
<dbReference type="PATRIC" id="fig|1429439.4.peg.5784"/>
<evidence type="ECO:0000259" key="5">
    <source>
        <dbReference type="PROSITE" id="PS51379"/>
    </source>
</evidence>
<evidence type="ECO:0000313" key="7">
    <source>
        <dbReference type="Proteomes" id="UP000019140"/>
    </source>
</evidence>
<feature type="domain" description="4Fe-4S ferredoxin-type" evidence="5">
    <location>
        <begin position="686"/>
        <end position="715"/>
    </location>
</feature>
<keyword evidence="2" id="KW-0408">Iron</keyword>
<dbReference type="InterPro" id="IPR017900">
    <property type="entry name" value="4Fe4S_Fe_S_CS"/>
</dbReference>
<dbReference type="Gene3D" id="3.30.70.20">
    <property type="match status" value="2"/>
</dbReference>
<feature type="domain" description="4Fe-4S ferredoxin-type" evidence="5">
    <location>
        <begin position="653"/>
        <end position="685"/>
    </location>
</feature>
<evidence type="ECO:0000313" key="6">
    <source>
        <dbReference type="EMBL" id="ETX03118.1"/>
    </source>
</evidence>
<gene>
    <name evidence="6" type="ORF">ETSY2_34135</name>
</gene>
<dbReference type="CDD" id="cd00038">
    <property type="entry name" value="CAP_ED"/>
    <property type="match status" value="2"/>
</dbReference>
<dbReference type="Gene3D" id="3.50.50.60">
    <property type="entry name" value="FAD/NAD(P)-binding domain"/>
    <property type="match status" value="2"/>
</dbReference>
<dbReference type="Pfam" id="PF13738">
    <property type="entry name" value="Pyr_redox_3"/>
    <property type="match status" value="1"/>
</dbReference>
<evidence type="ECO:0000256" key="3">
    <source>
        <dbReference type="ARBA" id="ARBA00023014"/>
    </source>
</evidence>
<dbReference type="GO" id="GO:0051536">
    <property type="term" value="F:iron-sulfur cluster binding"/>
    <property type="evidence" value="ECO:0007669"/>
    <property type="project" value="UniProtKB-KW"/>
</dbReference>
<dbReference type="AlphaFoldDB" id="W4LYY4"/>
<dbReference type="InterPro" id="IPR036188">
    <property type="entry name" value="FAD/NAD-bd_sf"/>
</dbReference>
<dbReference type="InterPro" id="IPR014710">
    <property type="entry name" value="RmlC-like_jellyroll"/>
</dbReference>
<accession>W4LYY4</accession>
<dbReference type="InterPro" id="IPR050397">
    <property type="entry name" value="Env_Response_Regulators"/>
</dbReference>
<dbReference type="PROSITE" id="PS51379">
    <property type="entry name" value="4FE4S_FER_2"/>
    <property type="match status" value="3"/>
</dbReference>
<dbReference type="Pfam" id="PF13247">
    <property type="entry name" value="Fer4_11"/>
    <property type="match status" value="1"/>
</dbReference>
<keyword evidence="7" id="KW-1185">Reference proteome</keyword>
<dbReference type="HOGENOM" id="CLU_346675_0_0_7"/>
<dbReference type="PANTHER" id="PTHR24567">
    <property type="entry name" value="CRP FAMILY TRANSCRIPTIONAL REGULATORY PROTEIN"/>
    <property type="match status" value="1"/>
</dbReference>
<dbReference type="PANTHER" id="PTHR24567:SF74">
    <property type="entry name" value="HTH-TYPE TRANSCRIPTIONAL REGULATOR ARCR"/>
    <property type="match status" value="1"/>
</dbReference>
<dbReference type="PRINTS" id="PR00469">
    <property type="entry name" value="PNDRDTASEII"/>
</dbReference>
<evidence type="ECO:0000259" key="4">
    <source>
        <dbReference type="PROSITE" id="PS50042"/>
    </source>
</evidence>
<feature type="domain" description="4Fe-4S ferredoxin-type" evidence="5">
    <location>
        <begin position="616"/>
        <end position="635"/>
    </location>
</feature>
<feature type="domain" description="Cyclic nucleotide-binding" evidence="4">
    <location>
        <begin position="343"/>
        <end position="458"/>
    </location>
</feature>
<dbReference type="InterPro" id="IPR017896">
    <property type="entry name" value="4Fe4S_Fe-S-bd"/>
</dbReference>
<dbReference type="CDD" id="cd16367">
    <property type="entry name" value="DMSOR_beta_like"/>
    <property type="match status" value="1"/>
</dbReference>
<dbReference type="Pfam" id="PF00027">
    <property type="entry name" value="cNMP_binding"/>
    <property type="match status" value="2"/>
</dbReference>
<dbReference type="InterPro" id="IPR000595">
    <property type="entry name" value="cNMP-bd_dom"/>
</dbReference>
<dbReference type="SUPFAM" id="SSF54862">
    <property type="entry name" value="4Fe-4S ferredoxins"/>
    <property type="match status" value="1"/>
</dbReference>
<dbReference type="Gene3D" id="2.60.120.10">
    <property type="entry name" value="Jelly Rolls"/>
    <property type="match status" value="2"/>
</dbReference>
<feature type="non-terminal residue" evidence="6">
    <location>
        <position position="1"/>
    </location>
</feature>
<evidence type="ECO:0008006" key="8">
    <source>
        <dbReference type="Google" id="ProtNLM"/>
    </source>
</evidence>
<proteinExistence type="predicted"/>
<dbReference type="Proteomes" id="UP000019140">
    <property type="component" value="Unassembled WGS sequence"/>
</dbReference>
<dbReference type="InterPro" id="IPR018490">
    <property type="entry name" value="cNMP-bd_dom_sf"/>
</dbReference>
<evidence type="ECO:0000256" key="2">
    <source>
        <dbReference type="ARBA" id="ARBA00023004"/>
    </source>
</evidence>
<keyword evidence="1" id="KW-0479">Metal-binding</keyword>
<name>W4LYY4_9BACT</name>
<comment type="caution">
    <text evidence="6">The sequence shown here is derived from an EMBL/GenBank/DDBJ whole genome shotgun (WGS) entry which is preliminary data.</text>
</comment>
<dbReference type="PROSITE" id="PS00198">
    <property type="entry name" value="4FE4S_FER_1"/>
    <property type="match status" value="1"/>
</dbReference>
<dbReference type="PROSITE" id="PS50042">
    <property type="entry name" value="CNMP_BINDING_3"/>
    <property type="match status" value="2"/>
</dbReference>